<proteinExistence type="predicted"/>
<reference evidence="3" key="1">
    <citation type="submission" date="2021-09" db="EMBL/GenBank/DDBJ databases">
        <title>Fulvivirga sp. isolated from coastal sediment.</title>
        <authorList>
            <person name="Yu H."/>
        </authorList>
    </citation>
    <scope>NUCLEOTIDE SEQUENCE</scope>
    <source>
        <strain evidence="3">1062</strain>
    </source>
</reference>
<dbReference type="GO" id="GO:0016020">
    <property type="term" value="C:membrane"/>
    <property type="evidence" value="ECO:0007669"/>
    <property type="project" value="TreeGrafter"/>
</dbReference>
<feature type="domain" description="Fatty acid desaturase" evidence="2">
    <location>
        <begin position="63"/>
        <end position="331"/>
    </location>
</feature>
<evidence type="ECO:0000313" key="5">
    <source>
        <dbReference type="EMBL" id="MCA6077100.1"/>
    </source>
</evidence>
<dbReference type="AlphaFoldDB" id="A0A9X1KWH9"/>
<accession>A0A9X1KWH9</accession>
<feature type="transmembrane region" description="Helical" evidence="1">
    <location>
        <begin position="226"/>
        <end position="247"/>
    </location>
</feature>
<dbReference type="GO" id="GO:0016717">
    <property type="term" value="F:oxidoreductase activity, acting on paired donors, with oxidation of a pair of donors resulting in the reduction of molecular oxygen to two molecules of water"/>
    <property type="evidence" value="ECO:0007669"/>
    <property type="project" value="TreeGrafter"/>
</dbReference>
<comment type="caution">
    <text evidence="3">The sequence shown here is derived from an EMBL/GenBank/DDBJ whole genome shotgun (WGS) entry which is preliminary data.</text>
</comment>
<keyword evidence="1" id="KW-1133">Transmembrane helix</keyword>
<gene>
    <name evidence="3" type="ORF">LDX50_07930</name>
    <name evidence="4" type="ORF">LDX50_13900</name>
    <name evidence="5" type="ORF">LDX50_19620</name>
</gene>
<dbReference type="RefSeq" id="WP_225697907.1">
    <property type="nucleotide sequence ID" value="NZ_JAIXNE010000002.1"/>
</dbReference>
<dbReference type="InterPro" id="IPR012171">
    <property type="entry name" value="Fatty_acid_desaturase"/>
</dbReference>
<dbReference type="EMBL" id="JAIXNE010000002">
    <property type="protein sequence ID" value="MCA6074795.1"/>
    <property type="molecule type" value="Genomic_DNA"/>
</dbReference>
<dbReference type="PIRSF" id="PIRSF015921">
    <property type="entry name" value="FA_sphinglp_des"/>
    <property type="match status" value="1"/>
</dbReference>
<dbReference type="GO" id="GO:0008610">
    <property type="term" value="P:lipid biosynthetic process"/>
    <property type="evidence" value="ECO:0007669"/>
    <property type="project" value="UniProtKB-ARBA"/>
</dbReference>
<dbReference type="PANTHER" id="PTHR19353:SF19">
    <property type="entry name" value="DELTA(5) FATTY ACID DESATURASE C-RELATED"/>
    <property type="match status" value="1"/>
</dbReference>
<evidence type="ECO:0000256" key="1">
    <source>
        <dbReference type="SAM" id="Phobius"/>
    </source>
</evidence>
<protein>
    <submittedName>
        <fullName evidence="3">Acyl-CoA desaturase</fullName>
    </submittedName>
</protein>
<keyword evidence="1" id="KW-0472">Membrane</keyword>
<dbReference type="PANTHER" id="PTHR19353">
    <property type="entry name" value="FATTY ACID DESATURASE 2"/>
    <property type="match status" value="1"/>
</dbReference>
<keyword evidence="6" id="KW-1185">Reference proteome</keyword>
<feature type="transmembrane region" description="Helical" evidence="1">
    <location>
        <begin position="42"/>
        <end position="75"/>
    </location>
</feature>
<evidence type="ECO:0000313" key="6">
    <source>
        <dbReference type="Proteomes" id="UP001139409"/>
    </source>
</evidence>
<keyword evidence="1" id="KW-0812">Transmembrane</keyword>
<name>A0A9X1KWH9_9BACT</name>
<sequence>MIVRFKRSDESFQKNLQKALDNHFTSTGVSRKGNFKMYLKSFLLLTAYILPFVLILTLPIPVFVMWLGCVIMGFAYAGLGMSLMHDACHGSFSKYRIVNQVLAYSMNFLGGNRFNWVIQHNVKHHTFTNIHGADEDLENGNVIRLSPHAKWYKFHRFQHIYSWFLYTLGTLSWVTFKDFKQLIKLNDDPRYAKNLNREWVILIVSKILYYAYIIGIPALILNIPFWYLIIGFVTLHMVGGFVLSVTFQLAHVVEGVDHSESSESPENSWAEHQLRTTSNFARKNWFLTWYMGGLNFQVEHHLFPHICHIHYPDLSPIVAEQAGKMGIPYNDQPGFRNAVRSHYLTLKEYGRRPSMRVA</sequence>
<organism evidence="3 6">
    <name type="scientific">Fulvivirga sedimenti</name>
    <dbReference type="NCBI Taxonomy" id="2879465"/>
    <lineage>
        <taxon>Bacteria</taxon>
        <taxon>Pseudomonadati</taxon>
        <taxon>Bacteroidota</taxon>
        <taxon>Cytophagia</taxon>
        <taxon>Cytophagales</taxon>
        <taxon>Fulvivirgaceae</taxon>
        <taxon>Fulvivirga</taxon>
    </lineage>
</organism>
<dbReference type="Pfam" id="PF00487">
    <property type="entry name" value="FA_desaturase"/>
    <property type="match status" value="1"/>
</dbReference>
<feature type="transmembrane region" description="Helical" evidence="1">
    <location>
        <begin position="199"/>
        <end position="220"/>
    </location>
</feature>
<dbReference type="EMBL" id="JAIXNE010000003">
    <property type="protein sequence ID" value="MCA6075972.1"/>
    <property type="molecule type" value="Genomic_DNA"/>
</dbReference>
<evidence type="ECO:0000259" key="2">
    <source>
        <dbReference type="Pfam" id="PF00487"/>
    </source>
</evidence>
<dbReference type="CDD" id="cd03506">
    <property type="entry name" value="Delta6-FADS-like"/>
    <property type="match status" value="1"/>
</dbReference>
<evidence type="ECO:0000313" key="4">
    <source>
        <dbReference type="EMBL" id="MCA6075972.1"/>
    </source>
</evidence>
<dbReference type="EMBL" id="JAIXNE010000004">
    <property type="protein sequence ID" value="MCA6077100.1"/>
    <property type="molecule type" value="Genomic_DNA"/>
</dbReference>
<evidence type="ECO:0000313" key="3">
    <source>
        <dbReference type="EMBL" id="MCA6074795.1"/>
    </source>
</evidence>
<dbReference type="Proteomes" id="UP001139409">
    <property type="component" value="Unassembled WGS sequence"/>
</dbReference>
<dbReference type="InterPro" id="IPR005804">
    <property type="entry name" value="FA_desaturase_dom"/>
</dbReference>